<name>A0AA47J3J8_9LACT</name>
<dbReference type="RefSeq" id="WP_269105139.1">
    <property type="nucleotide sequence ID" value="NZ_CP114063.1"/>
</dbReference>
<gene>
    <name evidence="1" type="ORF">OZ415_01240</name>
</gene>
<reference evidence="1" key="1">
    <citation type="submission" date="2022-12" db="EMBL/GenBank/DDBJ databases">
        <title>Whole genome sequence analysis of a duck derived balloon bacteium Aerococcus urinaeequi henan2020.</title>
        <authorList>
            <person name="Zhang H."/>
            <person name="Qiao H.X."/>
            <person name="Bian C.Z."/>
            <person name="Shu J.C."/>
        </authorList>
    </citation>
    <scope>NUCLEOTIDE SEQUENCE</scope>
    <source>
        <strain evidence="1">2020-HN-1</strain>
    </source>
</reference>
<proteinExistence type="predicted"/>
<evidence type="ECO:0000313" key="1">
    <source>
        <dbReference type="EMBL" id="WAT24762.1"/>
    </source>
</evidence>
<sequence>MNLDLGDLYDRGFYPKIFKEEDPLGQKIAVGDILVVKDDNEFKTSAHVTFIYKGEWIVHPLYDLNIQAYEGLNGIKFAERDGGAGYLSLKLFMKDNEVKQFGNIFDIHQFAEHIVNNDDYDVFNKLGYYYYF</sequence>
<protein>
    <submittedName>
        <fullName evidence="1">Uncharacterized protein</fullName>
    </submittedName>
</protein>
<dbReference type="Proteomes" id="UP001164714">
    <property type="component" value="Chromosome"/>
</dbReference>
<evidence type="ECO:0000313" key="2">
    <source>
        <dbReference type="Proteomes" id="UP001164714"/>
    </source>
</evidence>
<dbReference type="EMBL" id="CP114063">
    <property type="protein sequence ID" value="WAT24762.1"/>
    <property type="molecule type" value="Genomic_DNA"/>
</dbReference>
<accession>A0AA47J3J8</accession>
<dbReference type="AlphaFoldDB" id="A0AA47J3J8"/>
<organism evidence="1 2">
    <name type="scientific">Aerococcus urinaeequi</name>
    <dbReference type="NCBI Taxonomy" id="51665"/>
    <lineage>
        <taxon>Bacteria</taxon>
        <taxon>Bacillati</taxon>
        <taxon>Bacillota</taxon>
        <taxon>Bacilli</taxon>
        <taxon>Lactobacillales</taxon>
        <taxon>Aerococcaceae</taxon>
        <taxon>Aerococcus</taxon>
    </lineage>
</organism>